<proteinExistence type="predicted"/>
<accession>A0A1I0A4J8</accession>
<evidence type="ECO:0000313" key="2">
    <source>
        <dbReference type="Proteomes" id="UP000198762"/>
    </source>
</evidence>
<dbReference type="RefSeq" id="WP_091848871.1">
    <property type="nucleotide sequence ID" value="NZ_FOHZ01000002.1"/>
</dbReference>
<name>A0A1I0A4J8_9GAMM</name>
<dbReference type="EMBL" id="FOHZ01000002">
    <property type="protein sequence ID" value="SES88605.1"/>
    <property type="molecule type" value="Genomic_DNA"/>
</dbReference>
<keyword evidence="2" id="KW-1185">Reference proteome</keyword>
<organism evidence="1 2">
    <name type="scientific">Marinobacter segnicrescens</name>
    <dbReference type="NCBI Taxonomy" id="430453"/>
    <lineage>
        <taxon>Bacteria</taxon>
        <taxon>Pseudomonadati</taxon>
        <taxon>Pseudomonadota</taxon>
        <taxon>Gammaproteobacteria</taxon>
        <taxon>Pseudomonadales</taxon>
        <taxon>Marinobacteraceae</taxon>
        <taxon>Marinobacter</taxon>
    </lineage>
</organism>
<protein>
    <recommendedName>
        <fullName evidence="3">ATPase</fullName>
    </recommendedName>
</protein>
<sequence>MEIKTFEDLVDWVRDMHSFLSRSLRESAAGNANDQASALLTYLADHEQELVRITEEFERQADPKALKTRLYDYMKHKPVKVTDPADTHFASLSFDEIAREIFAFHDQVIDLYDSLAGKAEIAEAKELMDSLKEMEEHEAMRLARQVSNSQDI</sequence>
<gene>
    <name evidence="1" type="ORF">SAMN04487962_102187</name>
</gene>
<dbReference type="STRING" id="430453.SAMN04487962_102187"/>
<dbReference type="OrthoDB" id="278693at2"/>
<evidence type="ECO:0008006" key="3">
    <source>
        <dbReference type="Google" id="ProtNLM"/>
    </source>
</evidence>
<reference evidence="2" key="1">
    <citation type="submission" date="2016-10" db="EMBL/GenBank/DDBJ databases">
        <authorList>
            <person name="Varghese N."/>
            <person name="Submissions S."/>
        </authorList>
    </citation>
    <scope>NUCLEOTIDE SEQUENCE [LARGE SCALE GENOMIC DNA]</scope>
    <source>
        <strain evidence="2">CGMCC 1.6489</strain>
    </source>
</reference>
<dbReference type="Proteomes" id="UP000198762">
    <property type="component" value="Unassembled WGS sequence"/>
</dbReference>
<dbReference type="AlphaFoldDB" id="A0A1I0A4J8"/>
<evidence type="ECO:0000313" key="1">
    <source>
        <dbReference type="EMBL" id="SES88605.1"/>
    </source>
</evidence>